<dbReference type="STRING" id="52247.A0A4T0WZQ7"/>
<gene>
    <name evidence="1" type="ORF">CANINC_003024</name>
</gene>
<accession>A0A4T0WZQ7</accession>
<dbReference type="EMBL" id="SELW01000505">
    <property type="protein sequence ID" value="TID24625.1"/>
    <property type="molecule type" value="Genomic_DNA"/>
</dbReference>
<protein>
    <submittedName>
        <fullName evidence="1">Uncharacterized protein</fullName>
    </submittedName>
</protein>
<dbReference type="AlphaFoldDB" id="A0A4T0WZQ7"/>
<reference evidence="1 2" key="1">
    <citation type="journal article" date="2019" name="Front. Genet.">
        <title>Whole-Genome Sequencing of the Opportunistic Yeast Pathogen Candida inconspicua Uncovers Its Hybrid Origin.</title>
        <authorList>
            <person name="Mixao V."/>
            <person name="Hansen A.P."/>
            <person name="Saus E."/>
            <person name="Boekhout T."/>
            <person name="Lass-Florl C."/>
            <person name="Gabaldon T."/>
        </authorList>
    </citation>
    <scope>NUCLEOTIDE SEQUENCE [LARGE SCALE GENOMIC DNA]</scope>
    <source>
        <strain evidence="1 2">CBS 180</strain>
    </source>
</reference>
<sequence>MFDLIWYLLSPLTSISLSSRESKSINNTPVLKSVNIPYYLQGENEDSIVLQIKSLTYAFHRYQIANLKPFLKQNTEINDYDFDYIQPEKQLKASKSSSRNGILMNERLDEVYNITQFKKQLINDPYRILIDYSKNKFRSLLILSEDPKKYNFSEIPTLNNSNFKFLVLEPNASHAEYTDILVYKSGIYSEHRVNDKIKIQILDNIISKKLKGPGLSFNKDDKAFIIKSYVEKLAFYVQTQRIYKSSLKLKEREKKERLHKYASENTIQTYKNLKLERSKLTIKEALADENSDIANKSEYLYYSDTETPDSQASSSTSSINFSKLFTPEEKQFCHDHSRLAVRIRIERERTVVSTKSA</sequence>
<dbReference type="OrthoDB" id="4088889at2759"/>
<dbReference type="InterPro" id="IPR035189">
    <property type="entry name" value="Std1/Mth1"/>
</dbReference>
<proteinExistence type="predicted"/>
<organism evidence="1 2">
    <name type="scientific">Pichia inconspicua</name>
    <dbReference type="NCBI Taxonomy" id="52247"/>
    <lineage>
        <taxon>Eukaryota</taxon>
        <taxon>Fungi</taxon>
        <taxon>Dikarya</taxon>
        <taxon>Ascomycota</taxon>
        <taxon>Saccharomycotina</taxon>
        <taxon>Pichiomycetes</taxon>
        <taxon>Pichiales</taxon>
        <taxon>Pichiaceae</taxon>
        <taxon>Pichia</taxon>
    </lineage>
</organism>
<dbReference type="Proteomes" id="UP000307173">
    <property type="component" value="Unassembled WGS sequence"/>
</dbReference>
<dbReference type="Pfam" id="PF17235">
    <property type="entry name" value="STD1"/>
    <property type="match status" value="1"/>
</dbReference>
<comment type="caution">
    <text evidence="1">The sequence shown here is derived from an EMBL/GenBank/DDBJ whole genome shotgun (WGS) entry which is preliminary data.</text>
</comment>
<name>A0A4T0WZQ7_9ASCO</name>
<keyword evidence="2" id="KW-1185">Reference proteome</keyword>
<evidence type="ECO:0000313" key="1">
    <source>
        <dbReference type="EMBL" id="TID24625.1"/>
    </source>
</evidence>
<evidence type="ECO:0000313" key="2">
    <source>
        <dbReference type="Proteomes" id="UP000307173"/>
    </source>
</evidence>